<gene>
    <name evidence="1" type="ORF">MBESOW_P2346</name>
</gene>
<name>A0A401J3A5_SPHXE</name>
<keyword evidence="2" id="KW-1185">Reference proteome</keyword>
<dbReference type="EMBL" id="BBQY01000014">
    <property type="protein sequence ID" value="GBH31085.1"/>
    <property type="molecule type" value="Genomic_DNA"/>
</dbReference>
<dbReference type="Proteomes" id="UP000290975">
    <property type="component" value="Unassembled WGS sequence"/>
</dbReference>
<evidence type="ECO:0000313" key="1">
    <source>
        <dbReference type="EMBL" id="GBH31085.1"/>
    </source>
</evidence>
<protein>
    <submittedName>
        <fullName evidence="1">Uncharacterized protein</fullName>
    </submittedName>
</protein>
<accession>A0A401J3A5</accession>
<comment type="caution">
    <text evidence="1">The sequence shown here is derived from an EMBL/GenBank/DDBJ whole genome shotgun (WGS) entry which is preliminary data.</text>
</comment>
<evidence type="ECO:0000313" key="2">
    <source>
        <dbReference type="Proteomes" id="UP000290975"/>
    </source>
</evidence>
<organism evidence="1 2">
    <name type="scientific">Sphingobium xenophagum</name>
    <dbReference type="NCBI Taxonomy" id="121428"/>
    <lineage>
        <taxon>Bacteria</taxon>
        <taxon>Pseudomonadati</taxon>
        <taxon>Pseudomonadota</taxon>
        <taxon>Alphaproteobacteria</taxon>
        <taxon>Sphingomonadales</taxon>
        <taxon>Sphingomonadaceae</taxon>
        <taxon>Sphingobium</taxon>
    </lineage>
</organism>
<dbReference type="RefSeq" id="WP_130752902.1">
    <property type="nucleotide sequence ID" value="NZ_BBQY01000014.1"/>
</dbReference>
<proteinExistence type="predicted"/>
<sequence length="201" mass="23061">MNEKVSQILFQIHQLEQDLRDEMAQAPSPPQILEKIRRLEGDLLLEQRALRTRLLSYIAGAQLSSIVTAPVIYSMVIPILLLDLWATLFQHICFRAYKIPRVRRSDFIVIDRQYLPYLNLLEKLNCLYCGYGNGVIAYVREIASKTEQYWCPIKHAKLPLGTHHRYSGFADYGDGAVYRERLEALRASVRSSEGSSPTSCD</sequence>
<reference evidence="1 2" key="1">
    <citation type="submission" date="2014-12" db="EMBL/GenBank/DDBJ databases">
        <title>Whole genome sequencing of Sphingobium xenophagum OW59.</title>
        <authorList>
            <person name="Ohta Y."/>
            <person name="Nishi S."/>
            <person name="Hatada Y."/>
        </authorList>
    </citation>
    <scope>NUCLEOTIDE SEQUENCE [LARGE SCALE GENOMIC DNA]</scope>
    <source>
        <strain evidence="1 2">OW59</strain>
    </source>
</reference>
<dbReference type="AlphaFoldDB" id="A0A401J3A5"/>